<evidence type="ECO:0000313" key="3">
    <source>
        <dbReference type="Proteomes" id="UP001367508"/>
    </source>
</evidence>
<dbReference type="EMBL" id="JAYMYQ010000011">
    <property type="protein sequence ID" value="KAK7305431.1"/>
    <property type="molecule type" value="Genomic_DNA"/>
</dbReference>
<gene>
    <name evidence="2" type="ORF">VNO77_43337</name>
</gene>
<accession>A0AAN9JWK5</accession>
<proteinExistence type="predicted"/>
<sequence length="190" mass="21855">MSCPRWDDDDLGGGSQHEGNHKDKSHEEQKGKNNEEHKALLNHNGNNNQKQPDKCFGHGYHKGYEKGYNHGYGDGYEHGYEIGHERAYETSCQAIRNAIHRKGEASENDDGINKNSEYNELLENHHGDELGHDHKSDYEYGYGDDGYEHDFVCDHGCWKSDSGMWFLNRSSDNDFCLTLKLWVRISTYAI</sequence>
<feature type="compositionally biased region" description="Basic and acidic residues" evidence="1">
    <location>
        <begin position="18"/>
        <end position="39"/>
    </location>
</feature>
<name>A0AAN9JWK5_CANGL</name>
<dbReference type="AlphaFoldDB" id="A0AAN9JWK5"/>
<protein>
    <submittedName>
        <fullName evidence="2">Uncharacterized protein</fullName>
    </submittedName>
</protein>
<dbReference type="Proteomes" id="UP001367508">
    <property type="component" value="Unassembled WGS sequence"/>
</dbReference>
<comment type="caution">
    <text evidence="2">The sequence shown here is derived from an EMBL/GenBank/DDBJ whole genome shotgun (WGS) entry which is preliminary data.</text>
</comment>
<evidence type="ECO:0000256" key="1">
    <source>
        <dbReference type="SAM" id="MobiDB-lite"/>
    </source>
</evidence>
<reference evidence="2 3" key="1">
    <citation type="submission" date="2024-01" db="EMBL/GenBank/DDBJ databases">
        <title>The genomes of 5 underutilized Papilionoideae crops provide insights into root nodulation and disease resistanc.</title>
        <authorList>
            <person name="Jiang F."/>
        </authorList>
    </citation>
    <scope>NUCLEOTIDE SEQUENCE [LARGE SCALE GENOMIC DNA]</scope>
    <source>
        <strain evidence="2">LVBAO_FW01</strain>
        <tissue evidence="2">Leaves</tissue>
    </source>
</reference>
<organism evidence="2 3">
    <name type="scientific">Canavalia gladiata</name>
    <name type="common">Sword bean</name>
    <name type="synonym">Dolichos gladiatus</name>
    <dbReference type="NCBI Taxonomy" id="3824"/>
    <lineage>
        <taxon>Eukaryota</taxon>
        <taxon>Viridiplantae</taxon>
        <taxon>Streptophyta</taxon>
        <taxon>Embryophyta</taxon>
        <taxon>Tracheophyta</taxon>
        <taxon>Spermatophyta</taxon>
        <taxon>Magnoliopsida</taxon>
        <taxon>eudicotyledons</taxon>
        <taxon>Gunneridae</taxon>
        <taxon>Pentapetalae</taxon>
        <taxon>rosids</taxon>
        <taxon>fabids</taxon>
        <taxon>Fabales</taxon>
        <taxon>Fabaceae</taxon>
        <taxon>Papilionoideae</taxon>
        <taxon>50 kb inversion clade</taxon>
        <taxon>NPAAA clade</taxon>
        <taxon>indigoferoid/millettioid clade</taxon>
        <taxon>Phaseoleae</taxon>
        <taxon>Canavalia</taxon>
    </lineage>
</organism>
<evidence type="ECO:0000313" key="2">
    <source>
        <dbReference type="EMBL" id="KAK7305431.1"/>
    </source>
</evidence>
<feature type="region of interest" description="Disordered" evidence="1">
    <location>
        <begin position="1"/>
        <end position="57"/>
    </location>
</feature>
<keyword evidence="3" id="KW-1185">Reference proteome</keyword>